<accession>A0A6P7JD37</accession>
<keyword evidence="2 14" id="KW-0646">Protease inhibitor</keyword>
<evidence type="ECO:0000256" key="6">
    <source>
        <dbReference type="ARBA" id="ARBA00023157"/>
    </source>
</evidence>
<dbReference type="GeneID" id="114444424"/>
<evidence type="ECO:0000256" key="1">
    <source>
        <dbReference type="ARBA" id="ARBA00004370"/>
    </source>
</evidence>
<keyword evidence="3 10" id="KW-0732">Signal</keyword>
<evidence type="ECO:0000313" key="13">
    <source>
        <dbReference type="Proteomes" id="UP000515145"/>
    </source>
</evidence>
<keyword evidence="13" id="KW-1185">Reference proteome</keyword>
<dbReference type="AlphaFoldDB" id="A0A6P7JD37"/>
<dbReference type="CDD" id="cd00109">
    <property type="entry name" value="Kunitz-type"/>
    <property type="match status" value="1"/>
</dbReference>
<dbReference type="PANTHER" id="PTHR47247:SF1">
    <property type="entry name" value="KUNITZ-TYPE PROTEASE INHIBITOR 2"/>
    <property type="match status" value="1"/>
</dbReference>
<dbReference type="SMART" id="SM00131">
    <property type="entry name" value="KU"/>
    <property type="match status" value="3"/>
</dbReference>
<dbReference type="PRINTS" id="PR00759">
    <property type="entry name" value="BASICPTASE"/>
</dbReference>
<dbReference type="Proteomes" id="UP000515145">
    <property type="component" value="Chromosome 13"/>
</dbReference>
<keyword evidence="9" id="KW-1133">Transmembrane helix</keyword>
<dbReference type="PANTHER" id="PTHR47247">
    <property type="entry name" value="KUNITZ-TYPE PROTEASE INHIBITOR 2"/>
    <property type="match status" value="1"/>
</dbReference>
<organism evidence="13 14">
    <name type="scientific">Parambassis ranga</name>
    <name type="common">Indian glassy fish</name>
    <dbReference type="NCBI Taxonomy" id="210632"/>
    <lineage>
        <taxon>Eukaryota</taxon>
        <taxon>Metazoa</taxon>
        <taxon>Chordata</taxon>
        <taxon>Craniata</taxon>
        <taxon>Vertebrata</taxon>
        <taxon>Euteleostomi</taxon>
        <taxon>Actinopterygii</taxon>
        <taxon>Neopterygii</taxon>
        <taxon>Teleostei</taxon>
        <taxon>Neoteleostei</taxon>
        <taxon>Acanthomorphata</taxon>
        <taxon>Ovalentaria</taxon>
        <taxon>Ambassidae</taxon>
        <taxon>Parambassis</taxon>
    </lineage>
</organism>
<evidence type="ECO:0000256" key="3">
    <source>
        <dbReference type="ARBA" id="ARBA00022729"/>
    </source>
</evidence>
<dbReference type="FunFam" id="4.10.410.10:FF:000021">
    <property type="entry name" value="Serine protease inhibitor, putative"/>
    <property type="match status" value="1"/>
</dbReference>
<dbReference type="FunFam" id="4.10.410.10:FF:000004">
    <property type="entry name" value="Tissue factor pathway inhibitor"/>
    <property type="match status" value="1"/>
</dbReference>
<evidence type="ECO:0000256" key="7">
    <source>
        <dbReference type="ARBA" id="ARBA00023180"/>
    </source>
</evidence>
<dbReference type="InterPro" id="IPR002223">
    <property type="entry name" value="Kunitz_BPTI"/>
</dbReference>
<dbReference type="GO" id="GO:0016020">
    <property type="term" value="C:membrane"/>
    <property type="evidence" value="ECO:0007669"/>
    <property type="project" value="UniProtKB-SubCell"/>
</dbReference>
<feature type="region of interest" description="Disordered" evidence="8">
    <location>
        <begin position="423"/>
        <end position="455"/>
    </location>
</feature>
<keyword evidence="5 9" id="KW-0472">Membrane</keyword>
<protein>
    <submittedName>
        <fullName evidence="14">Kunitz-type protease inhibitor 2</fullName>
    </submittedName>
</protein>
<dbReference type="Pfam" id="PF00014">
    <property type="entry name" value="Kunitz_BPTI"/>
    <property type="match status" value="3"/>
</dbReference>
<dbReference type="InterPro" id="IPR036880">
    <property type="entry name" value="Kunitz_BPTI_sf"/>
</dbReference>
<keyword evidence="7" id="KW-0325">Glycoprotein</keyword>
<feature type="domain" description="MANSC" evidence="12">
    <location>
        <begin position="27"/>
        <end position="107"/>
    </location>
</feature>
<dbReference type="Gene3D" id="4.10.410.10">
    <property type="entry name" value="Pancreatic trypsin inhibitor Kunitz domain"/>
    <property type="match status" value="3"/>
</dbReference>
<keyword evidence="4" id="KW-0722">Serine protease inhibitor</keyword>
<proteinExistence type="predicted"/>
<dbReference type="InParanoid" id="A0A6P7JD37"/>
<evidence type="ECO:0000256" key="2">
    <source>
        <dbReference type="ARBA" id="ARBA00022690"/>
    </source>
</evidence>
<feature type="chain" id="PRO_5028304286" evidence="10">
    <location>
        <begin position="20"/>
        <end position="455"/>
    </location>
</feature>
<feature type="domain" description="BPTI/Kunitz inhibitor" evidence="11">
    <location>
        <begin position="246"/>
        <end position="296"/>
    </location>
</feature>
<feature type="transmembrane region" description="Helical" evidence="9">
    <location>
        <begin position="386"/>
        <end position="412"/>
    </location>
</feature>
<dbReference type="InterPro" id="IPR011106">
    <property type="entry name" value="MANSC_N"/>
</dbReference>
<evidence type="ECO:0000259" key="11">
    <source>
        <dbReference type="PROSITE" id="PS50279"/>
    </source>
</evidence>
<evidence type="ECO:0000256" key="5">
    <source>
        <dbReference type="ARBA" id="ARBA00023136"/>
    </source>
</evidence>
<dbReference type="GO" id="GO:0004867">
    <property type="term" value="F:serine-type endopeptidase inhibitor activity"/>
    <property type="evidence" value="ECO:0007669"/>
    <property type="project" value="UniProtKB-KW"/>
</dbReference>
<dbReference type="PROSITE" id="PS50986">
    <property type="entry name" value="MANSC"/>
    <property type="match status" value="1"/>
</dbReference>
<sequence>MMISLKLLALCCLPILGLAVGCDWDTSVKEDQGLDLSSLTGGAKQLGEFREVSDPESCRAACCAEPRCDLALVGLPADGRPQCLFVSCESGGENTCVLQPSSQFKVYRKKRPAQARREEGAEKPRVVPLLGSWEPKSNETNNILCRLPMKVGPCRAAFPKFFYNVSSQSCSSFIYGGCEANGNNFDSQEECEATCSGVTGSVLPDDSTPAPPLLPAKSPRMAPAAPEESAIPQKTEMSTEEYTENCEAEPQVGPCRAAFQRWYFHKETGSCQTFIFGGCRGNKNNYIDENSCMTKCRAVTILPSSKKMDEDNTSGEKAHCLLTSDPGPCRAAFPMYYYNANAGTCQLFLYGGCRGNENRYESVEECMSSCSGDGWFDGRGKSRTRWTAAFFLFVTLAAISALLLATLVIVTLRRHRLSRRPSSISDKEELLPELDEQSSLDSLTVPESPEPQHKA</sequence>
<dbReference type="InterPro" id="IPR013980">
    <property type="entry name" value="MANSC_dom"/>
</dbReference>
<name>A0A6P7JD37_9TELE</name>
<dbReference type="OrthoDB" id="196393at2759"/>
<evidence type="ECO:0000256" key="4">
    <source>
        <dbReference type="ARBA" id="ARBA00022900"/>
    </source>
</evidence>
<dbReference type="SMART" id="SM00765">
    <property type="entry name" value="MANEC"/>
    <property type="match status" value="1"/>
</dbReference>
<keyword evidence="9" id="KW-0812">Transmembrane</keyword>
<comment type="subcellular location">
    <subcellularLocation>
        <location evidence="1">Membrane</location>
    </subcellularLocation>
</comment>
<evidence type="ECO:0000256" key="8">
    <source>
        <dbReference type="SAM" id="MobiDB-lite"/>
    </source>
</evidence>
<dbReference type="PROSITE" id="PS00280">
    <property type="entry name" value="BPTI_KUNITZ_1"/>
    <property type="match status" value="3"/>
</dbReference>
<feature type="signal peptide" evidence="10">
    <location>
        <begin position="1"/>
        <end position="19"/>
    </location>
</feature>
<dbReference type="RefSeq" id="XP_028274757.1">
    <property type="nucleotide sequence ID" value="XM_028418956.1"/>
</dbReference>
<evidence type="ECO:0000256" key="9">
    <source>
        <dbReference type="SAM" id="Phobius"/>
    </source>
</evidence>
<feature type="region of interest" description="Disordered" evidence="8">
    <location>
        <begin position="205"/>
        <end position="235"/>
    </location>
</feature>
<keyword evidence="6" id="KW-1015">Disulfide bond</keyword>
<dbReference type="Pfam" id="PF07502">
    <property type="entry name" value="MANEC"/>
    <property type="match status" value="1"/>
</dbReference>
<evidence type="ECO:0000256" key="10">
    <source>
        <dbReference type="SAM" id="SignalP"/>
    </source>
</evidence>
<dbReference type="PROSITE" id="PS51257">
    <property type="entry name" value="PROKAR_LIPOPROTEIN"/>
    <property type="match status" value="1"/>
</dbReference>
<dbReference type="InterPro" id="IPR020901">
    <property type="entry name" value="Prtase_inh_Kunz-CS"/>
</dbReference>
<feature type="domain" description="BPTI/Kunitz inhibitor" evidence="11">
    <location>
        <begin position="320"/>
        <end position="370"/>
    </location>
</feature>
<evidence type="ECO:0000313" key="14">
    <source>
        <dbReference type="RefSeq" id="XP_028274757.1"/>
    </source>
</evidence>
<reference evidence="14" key="1">
    <citation type="submission" date="2025-08" db="UniProtKB">
        <authorList>
            <consortium name="RefSeq"/>
        </authorList>
    </citation>
    <scope>IDENTIFICATION</scope>
</reference>
<gene>
    <name evidence="14" type="primary">spint2</name>
</gene>
<feature type="domain" description="BPTI/Kunitz inhibitor" evidence="11">
    <location>
        <begin position="145"/>
        <end position="195"/>
    </location>
</feature>
<dbReference type="CTD" id="10653"/>
<dbReference type="GO" id="GO:0044483">
    <property type="term" value="P:venom-mediated perturbation of hemostasis"/>
    <property type="evidence" value="ECO:0007669"/>
    <property type="project" value="UniProtKB-ARBA"/>
</dbReference>
<dbReference type="SUPFAM" id="SSF57362">
    <property type="entry name" value="BPTI-like"/>
    <property type="match status" value="3"/>
</dbReference>
<dbReference type="PROSITE" id="PS50279">
    <property type="entry name" value="BPTI_KUNITZ_2"/>
    <property type="match status" value="3"/>
</dbReference>
<evidence type="ECO:0000259" key="12">
    <source>
        <dbReference type="PROSITE" id="PS50986"/>
    </source>
</evidence>